<dbReference type="SUPFAM" id="SSF82153">
    <property type="entry name" value="FAS1 domain"/>
    <property type="match status" value="1"/>
</dbReference>
<feature type="domain" description="FAS1" evidence="2">
    <location>
        <begin position="31"/>
        <end position="163"/>
    </location>
</feature>
<name>A0A5C5Z7R5_9BACT</name>
<evidence type="ECO:0000313" key="3">
    <source>
        <dbReference type="EMBL" id="TWT83106.1"/>
    </source>
</evidence>
<evidence type="ECO:0000313" key="4">
    <source>
        <dbReference type="Proteomes" id="UP000315010"/>
    </source>
</evidence>
<evidence type="ECO:0000256" key="1">
    <source>
        <dbReference type="SAM" id="SignalP"/>
    </source>
</evidence>
<dbReference type="PANTHER" id="PTHR10900">
    <property type="entry name" value="PERIOSTIN-RELATED"/>
    <property type="match status" value="1"/>
</dbReference>
<dbReference type="RefSeq" id="WP_419194654.1">
    <property type="nucleotide sequence ID" value="NZ_SJPJ01000001.1"/>
</dbReference>
<organism evidence="3 4">
    <name type="scientific">Novipirellula herctigrandis</name>
    <dbReference type="NCBI Taxonomy" id="2527986"/>
    <lineage>
        <taxon>Bacteria</taxon>
        <taxon>Pseudomonadati</taxon>
        <taxon>Planctomycetota</taxon>
        <taxon>Planctomycetia</taxon>
        <taxon>Pirellulales</taxon>
        <taxon>Pirellulaceae</taxon>
        <taxon>Novipirellula</taxon>
    </lineage>
</organism>
<proteinExistence type="predicted"/>
<feature type="chain" id="PRO_5022678216" evidence="1">
    <location>
        <begin position="20"/>
        <end position="168"/>
    </location>
</feature>
<dbReference type="FunFam" id="2.30.180.10:FF:000019">
    <property type="entry name" value="Cell surface lipoprotein"/>
    <property type="match status" value="1"/>
</dbReference>
<dbReference type="InterPro" id="IPR050904">
    <property type="entry name" value="Adhesion/Biosynth-related"/>
</dbReference>
<dbReference type="AlphaFoldDB" id="A0A5C5Z7R5"/>
<dbReference type="Proteomes" id="UP000315010">
    <property type="component" value="Unassembled WGS sequence"/>
</dbReference>
<dbReference type="SMART" id="SM00554">
    <property type="entry name" value="FAS1"/>
    <property type="match status" value="1"/>
</dbReference>
<dbReference type="InterPro" id="IPR000782">
    <property type="entry name" value="FAS1_domain"/>
</dbReference>
<dbReference type="PROSITE" id="PS50213">
    <property type="entry name" value="FAS1"/>
    <property type="match status" value="1"/>
</dbReference>
<dbReference type="EMBL" id="SJPJ01000001">
    <property type="protein sequence ID" value="TWT83106.1"/>
    <property type="molecule type" value="Genomic_DNA"/>
</dbReference>
<keyword evidence="1" id="KW-0732">Signal</keyword>
<keyword evidence="4" id="KW-1185">Reference proteome</keyword>
<dbReference type="Pfam" id="PF02469">
    <property type="entry name" value="Fasciclin"/>
    <property type="match status" value="1"/>
</dbReference>
<dbReference type="InterPro" id="IPR036378">
    <property type="entry name" value="FAS1_dom_sf"/>
</dbReference>
<reference evidence="3 4" key="1">
    <citation type="submission" date="2019-02" db="EMBL/GenBank/DDBJ databases">
        <title>Deep-cultivation of Planctomycetes and their phenomic and genomic characterization uncovers novel biology.</title>
        <authorList>
            <person name="Wiegand S."/>
            <person name="Jogler M."/>
            <person name="Boedeker C."/>
            <person name="Pinto D."/>
            <person name="Vollmers J."/>
            <person name="Rivas-Marin E."/>
            <person name="Kohn T."/>
            <person name="Peeters S.H."/>
            <person name="Heuer A."/>
            <person name="Rast P."/>
            <person name="Oberbeckmann S."/>
            <person name="Bunk B."/>
            <person name="Jeske O."/>
            <person name="Meyerdierks A."/>
            <person name="Storesund J.E."/>
            <person name="Kallscheuer N."/>
            <person name="Luecker S."/>
            <person name="Lage O.M."/>
            <person name="Pohl T."/>
            <person name="Merkel B.J."/>
            <person name="Hornburger P."/>
            <person name="Mueller R.-W."/>
            <person name="Bruemmer F."/>
            <person name="Labrenz M."/>
            <person name="Spormann A.M."/>
            <person name="Op Den Camp H."/>
            <person name="Overmann J."/>
            <person name="Amann R."/>
            <person name="Jetten M.S.M."/>
            <person name="Mascher T."/>
            <person name="Medema M.H."/>
            <person name="Devos D.P."/>
            <person name="Kaster A.-K."/>
            <person name="Ovreas L."/>
            <person name="Rohde M."/>
            <person name="Galperin M.Y."/>
            <person name="Jogler C."/>
        </authorList>
    </citation>
    <scope>NUCLEOTIDE SEQUENCE [LARGE SCALE GENOMIC DNA]</scope>
    <source>
        <strain evidence="3 4">CA13</strain>
    </source>
</reference>
<feature type="signal peptide" evidence="1">
    <location>
        <begin position="1"/>
        <end position="19"/>
    </location>
</feature>
<comment type="caution">
    <text evidence="3">The sequence shown here is derived from an EMBL/GenBank/DDBJ whole genome shotgun (WGS) entry which is preliminary data.</text>
</comment>
<accession>A0A5C5Z7R5</accession>
<sequence length="168" mass="17574" precursor="true">MKSLFSLFAGFAIALVAPAMCVAEEAVKTEEKSIVEVAVGNEAFSTLVAAVKAAGLVDTLSGRGPFTVLAPTNEAFEKLPKGTVENLLKPENKGKLVAILTYHVIPAKAMAADVAKMDEAKTVQGGMVNITVDSEGVKVNKAKVVKTDIVCKNGVVHVIDSVLLPPEK</sequence>
<gene>
    <name evidence="3" type="ORF">CA13_45690</name>
</gene>
<dbReference type="PANTHER" id="PTHR10900:SF77">
    <property type="entry name" value="FI19380P1"/>
    <property type="match status" value="1"/>
</dbReference>
<dbReference type="GO" id="GO:0005615">
    <property type="term" value="C:extracellular space"/>
    <property type="evidence" value="ECO:0007669"/>
    <property type="project" value="TreeGrafter"/>
</dbReference>
<dbReference type="Gene3D" id="2.30.180.10">
    <property type="entry name" value="FAS1 domain"/>
    <property type="match status" value="1"/>
</dbReference>
<evidence type="ECO:0000259" key="2">
    <source>
        <dbReference type="PROSITE" id="PS50213"/>
    </source>
</evidence>
<protein>
    <submittedName>
        <fullName evidence="3">Immunogenic protein MPT70</fullName>
    </submittedName>
</protein>